<sequence length="300" mass="31648">MAGIFFSGGLACNLTVNAACGIATTGDDCPALYYPPKCNVQVDPLQMNAVISEIANAINAFGNTYDCSRLDNLKQVLNRARNICDLPPFGDAPDMDDRIAGCFDGQSSTVTVQQLVNLVLGQVGTLCQLPQIGAIQDDDWLAGCIDGAARIVPFAAVRSALGGGGGVIGGVIPQNQLFDSWRAGGFWDVSQSTAGRTAFVFRSRKEGIGITVSELFIATGGGAYQSISEWEPSTFAYVPTGETTAIDGGRIQAVAIAFKKGNQWYAKAGDIILPLGGDDGVIRVRTPGYQRLQIWDGVQV</sequence>
<reference evidence="1" key="1">
    <citation type="journal article" date="2019" name="Microbiol. Resour. Announc.">
        <title>Complete Genome Sequence of Agrobacterium tumefaciens Myophage Milano.</title>
        <authorList>
            <person name="Nittolo T."/>
            <person name="Ravindran A."/>
            <person name="Gonzalez C.F."/>
            <person name="Ramsey J."/>
        </authorList>
    </citation>
    <scope>NUCLEOTIDE SEQUENCE</scope>
</reference>
<evidence type="ECO:0007829" key="2">
    <source>
        <dbReference type="PDB" id="8FQC"/>
    </source>
</evidence>
<feature type="disulfide bond" description="Interchain (with C-102)" evidence="2">
    <location>
        <position position="84"/>
    </location>
</feature>
<name>A0ACD6BA98_9CAUD</name>
<proteinExistence type="evidence at protein level"/>
<feature type="disulfide bond" description="Interchain (with C-29)" evidence="2">
    <location>
        <position position="67"/>
    </location>
</feature>
<accession>A0ACD6BA98</accession>
<organism evidence="1">
    <name type="scientific">Agrobacterium phage Milano</name>
    <dbReference type="NCBI Taxonomy" id="2557550"/>
    <lineage>
        <taxon>Viruses</taxon>
        <taxon>Duplodnaviria</taxon>
        <taxon>Heunggongvirae</taxon>
        <taxon>Uroviricota</taxon>
        <taxon>Caudoviricetes</taxon>
        <taxon>Schmittlotzvirus</taxon>
    </lineage>
</organism>
<keyword evidence="2" id="KW-0002">3D-structure</keyword>
<reference evidence="2" key="2">
    <citation type="journal article" date="2024" name="Nat. Commun.">
        <title>An extensive disulfide bond network prevents tail contraction in Agrobacterium tumefaciensphage Milano.</title>
        <authorList>
            <person name="Sonani R.R."/>
            <person name="Palmer L.K."/>
            <person name="Esteves N.C."/>
            <person name="Horton A.A."/>
            <person name="Sebastian A.L."/>
            <person name="Kelly R.J."/>
            <person name="Wang F."/>
            <person name="Kreutzberger M.A.B."/>
            <person name="Russell W.K."/>
            <person name="Leiman P.G."/>
            <person name="Scharf B.E."/>
            <person name="Egelman E.H."/>
        </authorList>
    </citation>
    <scope>STRUCTURE BY ELECTRON MICROSCOPY (3.20 ANGSTROMS) OF 1-300</scope>
    <scope>DISULFIDE BONDS</scope>
</reference>
<feature type="disulfide bond" description="Interchain (with C-367 in A0A482MFU4)" evidence="2">
    <location>
        <position position="38"/>
    </location>
</feature>
<feature type="disulfide bond" description="Interchain (with C-84)" evidence="2">
    <location>
        <position position="102"/>
    </location>
</feature>
<protein>
    <submittedName>
        <fullName evidence="1">Virion-associated protein</fullName>
    </submittedName>
</protein>
<evidence type="ECO:0000313" key="1">
    <source>
        <dbReference type="EMBL" id="QBQ72054.1"/>
    </source>
</evidence>
<feature type="disulfide bond" description="Interchain (with C-147 in A0A482MFT7)" evidence="2">
    <location>
        <position position="38"/>
    </location>
</feature>
<feature type="disulfide bond" description="Interchain (with C-224 in A0A482MFU4)" evidence="2">
    <location>
        <position position="38"/>
    </location>
</feature>
<accession>A0A482MHF3</accession>
<feature type="disulfide bond" evidence="2">
    <location>
        <begin position="12"/>
        <end position="20"/>
    </location>
</feature>
<dbReference type="EMBL" id="MK637516">
    <property type="protein sequence ID" value="QBQ72054.1"/>
    <property type="molecule type" value="Genomic_DNA"/>
</dbReference>
<feature type="disulfide bond" description="Interchain (with C-67)" evidence="2">
    <location>
        <position position="29"/>
    </location>
</feature>
<dbReference type="PDB" id="8FQC">
    <property type="method" value="EM"/>
    <property type="resolution" value="3.20 A"/>
    <property type="chains" value="S1/T1/V1/W1/X1/Y1/u1/v1/w1/x1/y1/z1=1-300"/>
</dbReference>
<feature type="disulfide bond" description="Interchain (with C-302 in A0A482MFU4)" evidence="2">
    <location>
        <position position="38"/>
    </location>
</feature>
<gene>
    <name evidence="1" type="ORF">Milano_031</name>
</gene>